<feature type="domain" description="Myb/SANT-like" evidence="2">
    <location>
        <begin position="25"/>
        <end position="118"/>
    </location>
</feature>
<dbReference type="Pfam" id="PF12776">
    <property type="entry name" value="Myb_DNA-bind_3"/>
    <property type="match status" value="1"/>
</dbReference>
<sequence>MDGTTLEISSLSGARARRGTHNKCWKTEYDDFLIPVLVEQVKKGMKCDKTFKKPAFVYAASAVNARFKIDYTVDNVENHYRTLKARFCEIKKAKGLSGVGWNNAEKIITLPAEVYQTYTEAHSATIPFINKPLTNYDGLCIICGDDNATGSYATSMFANIEERLEEEKMELEGEPNEIPVNNEDNGDQNISPPVHSSSLSLTPIRTQ</sequence>
<reference evidence="4" key="1">
    <citation type="submission" date="2025-08" db="UniProtKB">
        <authorList>
            <consortium name="RefSeq"/>
        </authorList>
    </citation>
    <scope>IDENTIFICATION</scope>
</reference>
<evidence type="ECO:0000256" key="1">
    <source>
        <dbReference type="SAM" id="MobiDB-lite"/>
    </source>
</evidence>
<feature type="region of interest" description="Disordered" evidence="1">
    <location>
        <begin position="167"/>
        <end position="207"/>
    </location>
</feature>
<dbReference type="Proteomes" id="UP001515500">
    <property type="component" value="Unplaced"/>
</dbReference>
<dbReference type="RefSeq" id="XP_039120400.1">
    <property type="nucleotide sequence ID" value="XM_039264466.1"/>
</dbReference>
<name>A0AB40AZN9_DIOCR</name>
<dbReference type="GeneID" id="120256804"/>
<evidence type="ECO:0000313" key="3">
    <source>
        <dbReference type="Proteomes" id="UP001515500"/>
    </source>
</evidence>
<dbReference type="PANTHER" id="PTHR46929">
    <property type="entry name" value="EXPRESSED PROTEIN"/>
    <property type="match status" value="1"/>
</dbReference>
<organism evidence="3 4">
    <name type="scientific">Dioscorea cayennensis subsp. rotundata</name>
    <name type="common">White Guinea yam</name>
    <name type="synonym">Dioscorea rotundata</name>
    <dbReference type="NCBI Taxonomy" id="55577"/>
    <lineage>
        <taxon>Eukaryota</taxon>
        <taxon>Viridiplantae</taxon>
        <taxon>Streptophyta</taxon>
        <taxon>Embryophyta</taxon>
        <taxon>Tracheophyta</taxon>
        <taxon>Spermatophyta</taxon>
        <taxon>Magnoliopsida</taxon>
        <taxon>Liliopsida</taxon>
        <taxon>Dioscoreales</taxon>
        <taxon>Dioscoreaceae</taxon>
        <taxon>Dioscorea</taxon>
    </lineage>
</organism>
<dbReference type="AlphaFoldDB" id="A0AB40AZN9"/>
<dbReference type="InterPro" id="IPR024752">
    <property type="entry name" value="Myb/SANT-like_dom"/>
</dbReference>
<dbReference type="PANTHER" id="PTHR46929:SF23">
    <property type="entry name" value="L10-INTERACTING MYB DOMAIN-CONTAINING PROTEIN-LIKE"/>
    <property type="match status" value="1"/>
</dbReference>
<accession>A0AB40AZN9</accession>
<gene>
    <name evidence="4" type="primary">LOC120256804</name>
</gene>
<feature type="compositionally biased region" description="Polar residues" evidence="1">
    <location>
        <begin position="187"/>
        <end position="207"/>
    </location>
</feature>
<evidence type="ECO:0000259" key="2">
    <source>
        <dbReference type="Pfam" id="PF12776"/>
    </source>
</evidence>
<proteinExistence type="predicted"/>
<protein>
    <submittedName>
        <fullName evidence="4">Uncharacterized protein LOC120256804</fullName>
    </submittedName>
</protein>
<keyword evidence="3" id="KW-1185">Reference proteome</keyword>
<evidence type="ECO:0000313" key="4">
    <source>
        <dbReference type="RefSeq" id="XP_039120400.1"/>
    </source>
</evidence>